<evidence type="ECO:0000256" key="1">
    <source>
        <dbReference type="SAM" id="SignalP"/>
    </source>
</evidence>
<dbReference type="WBParaSite" id="PDA_v2.g241.t1">
    <property type="protein sequence ID" value="PDA_v2.g241.t1"/>
    <property type="gene ID" value="PDA_v2.g241"/>
</dbReference>
<evidence type="ECO:0000313" key="3">
    <source>
        <dbReference type="WBParaSite" id="PDA_v2.g241.t1"/>
    </source>
</evidence>
<dbReference type="Proteomes" id="UP000887578">
    <property type="component" value="Unplaced"/>
</dbReference>
<proteinExistence type="predicted"/>
<feature type="chain" id="PRO_5037386934" evidence="1">
    <location>
        <begin position="21"/>
        <end position="209"/>
    </location>
</feature>
<reference evidence="3" key="1">
    <citation type="submission" date="2022-11" db="UniProtKB">
        <authorList>
            <consortium name="WormBaseParasite"/>
        </authorList>
    </citation>
    <scope>IDENTIFICATION</scope>
</reference>
<protein>
    <submittedName>
        <fullName evidence="3">Uncharacterized protein</fullName>
    </submittedName>
</protein>
<name>A0A914Q559_9BILA</name>
<sequence>MHTFMFIVAILSLLLSFVAADRCNESVPLFPGSKGEEIHAMLARDRYINFTGWIPGKREYEGVGPEKIPYGYLKEMLLHFESTSEEGILEARIFLTSKGKNETIFLYEISYCNDNNLLDVDFVHQDIPTAAYCPLREHWIKFKIFKDGVKVDYVYISKHLNDVWNSHIHDDGCHQFWKNQEYSNIDGLLIEINCKTTEVKKILVKCEPY</sequence>
<dbReference type="AlphaFoldDB" id="A0A914Q559"/>
<keyword evidence="2" id="KW-1185">Reference proteome</keyword>
<accession>A0A914Q559</accession>
<feature type="signal peptide" evidence="1">
    <location>
        <begin position="1"/>
        <end position="20"/>
    </location>
</feature>
<evidence type="ECO:0000313" key="2">
    <source>
        <dbReference type="Proteomes" id="UP000887578"/>
    </source>
</evidence>
<organism evidence="2 3">
    <name type="scientific">Panagrolaimus davidi</name>
    <dbReference type="NCBI Taxonomy" id="227884"/>
    <lineage>
        <taxon>Eukaryota</taxon>
        <taxon>Metazoa</taxon>
        <taxon>Ecdysozoa</taxon>
        <taxon>Nematoda</taxon>
        <taxon>Chromadorea</taxon>
        <taxon>Rhabditida</taxon>
        <taxon>Tylenchina</taxon>
        <taxon>Panagrolaimomorpha</taxon>
        <taxon>Panagrolaimoidea</taxon>
        <taxon>Panagrolaimidae</taxon>
        <taxon>Panagrolaimus</taxon>
    </lineage>
</organism>
<keyword evidence="1" id="KW-0732">Signal</keyword>